<dbReference type="EMBL" id="WIUZ02000004">
    <property type="protein sequence ID" value="KAF9788722.1"/>
    <property type="molecule type" value="Genomic_DNA"/>
</dbReference>
<dbReference type="Proteomes" id="UP000736335">
    <property type="component" value="Unassembled WGS sequence"/>
</dbReference>
<proteinExistence type="predicted"/>
<feature type="compositionally biased region" description="Basic and acidic residues" evidence="1">
    <location>
        <begin position="128"/>
        <end position="141"/>
    </location>
</feature>
<gene>
    <name evidence="2" type="ORF">BJ322DRAFT_656755</name>
</gene>
<keyword evidence="3" id="KW-1185">Reference proteome</keyword>
<dbReference type="AlphaFoldDB" id="A0A9P6LA87"/>
<name>A0A9P6LA87_9AGAM</name>
<sequence length="209" mass="23932">MGEIMRSFAQPVWPMVIRGKSTRFRFQRVVSERVVLGINPSQLAPSSLALTTNKKPHVGPDIGAIVFTTERLSERAQANCGHRSPGKLFTRIVRSRLLVLVASRRETSSGSPKVVSTLHKTDVLIRPRSRTEPMNRAKAADHQYSASPQSLQRSQRPQYHGLNEGRHWFRLQACCHFLGLRSYQCRSLRRLRWFLFRAASRPYHTSPLF</sequence>
<comment type="caution">
    <text evidence="2">The sequence shown here is derived from an EMBL/GenBank/DDBJ whole genome shotgun (WGS) entry which is preliminary data.</text>
</comment>
<protein>
    <submittedName>
        <fullName evidence="2">Uncharacterized protein</fullName>
    </submittedName>
</protein>
<evidence type="ECO:0000256" key="1">
    <source>
        <dbReference type="SAM" id="MobiDB-lite"/>
    </source>
</evidence>
<feature type="region of interest" description="Disordered" evidence="1">
    <location>
        <begin position="128"/>
        <end position="157"/>
    </location>
</feature>
<feature type="compositionally biased region" description="Low complexity" evidence="1">
    <location>
        <begin position="145"/>
        <end position="157"/>
    </location>
</feature>
<evidence type="ECO:0000313" key="3">
    <source>
        <dbReference type="Proteomes" id="UP000736335"/>
    </source>
</evidence>
<evidence type="ECO:0000313" key="2">
    <source>
        <dbReference type="EMBL" id="KAF9788722.1"/>
    </source>
</evidence>
<reference evidence="2" key="1">
    <citation type="journal article" date="2020" name="Nat. Commun.">
        <title>Large-scale genome sequencing of mycorrhizal fungi provides insights into the early evolution of symbiotic traits.</title>
        <authorList>
            <person name="Miyauchi S."/>
            <person name="Kiss E."/>
            <person name="Kuo A."/>
            <person name="Drula E."/>
            <person name="Kohler A."/>
            <person name="Sanchez-Garcia M."/>
            <person name="Morin E."/>
            <person name="Andreopoulos B."/>
            <person name="Barry K.W."/>
            <person name="Bonito G."/>
            <person name="Buee M."/>
            <person name="Carver A."/>
            <person name="Chen C."/>
            <person name="Cichocki N."/>
            <person name="Clum A."/>
            <person name="Culley D."/>
            <person name="Crous P.W."/>
            <person name="Fauchery L."/>
            <person name="Girlanda M."/>
            <person name="Hayes R.D."/>
            <person name="Keri Z."/>
            <person name="LaButti K."/>
            <person name="Lipzen A."/>
            <person name="Lombard V."/>
            <person name="Magnuson J."/>
            <person name="Maillard F."/>
            <person name="Murat C."/>
            <person name="Nolan M."/>
            <person name="Ohm R.A."/>
            <person name="Pangilinan J."/>
            <person name="Pereira M.F."/>
            <person name="Perotto S."/>
            <person name="Peter M."/>
            <person name="Pfister S."/>
            <person name="Riley R."/>
            <person name="Sitrit Y."/>
            <person name="Stielow J.B."/>
            <person name="Szollosi G."/>
            <person name="Zifcakova L."/>
            <person name="Stursova M."/>
            <person name="Spatafora J.W."/>
            <person name="Tedersoo L."/>
            <person name="Vaario L.M."/>
            <person name="Yamada A."/>
            <person name="Yan M."/>
            <person name="Wang P."/>
            <person name="Xu J."/>
            <person name="Bruns T."/>
            <person name="Baldrian P."/>
            <person name="Vilgalys R."/>
            <person name="Dunand C."/>
            <person name="Henrissat B."/>
            <person name="Grigoriev I.V."/>
            <person name="Hibbett D."/>
            <person name="Nagy L.G."/>
            <person name="Martin F.M."/>
        </authorList>
    </citation>
    <scope>NUCLEOTIDE SEQUENCE</scope>
    <source>
        <strain evidence="2">UH-Tt-Lm1</strain>
    </source>
</reference>
<accession>A0A9P6LA87</accession>
<reference evidence="2" key="2">
    <citation type="submission" date="2020-11" db="EMBL/GenBank/DDBJ databases">
        <authorList>
            <consortium name="DOE Joint Genome Institute"/>
            <person name="Kuo A."/>
            <person name="Miyauchi S."/>
            <person name="Kiss E."/>
            <person name="Drula E."/>
            <person name="Kohler A."/>
            <person name="Sanchez-Garcia M."/>
            <person name="Andreopoulos B."/>
            <person name="Barry K.W."/>
            <person name="Bonito G."/>
            <person name="Buee M."/>
            <person name="Carver A."/>
            <person name="Chen C."/>
            <person name="Cichocki N."/>
            <person name="Clum A."/>
            <person name="Culley D."/>
            <person name="Crous P.W."/>
            <person name="Fauchery L."/>
            <person name="Girlanda M."/>
            <person name="Hayes R."/>
            <person name="Keri Z."/>
            <person name="Labutti K."/>
            <person name="Lipzen A."/>
            <person name="Lombard V."/>
            <person name="Magnuson J."/>
            <person name="Maillard F."/>
            <person name="Morin E."/>
            <person name="Murat C."/>
            <person name="Nolan M."/>
            <person name="Ohm R."/>
            <person name="Pangilinan J."/>
            <person name="Pereira M."/>
            <person name="Perotto S."/>
            <person name="Peter M."/>
            <person name="Riley R."/>
            <person name="Sitrit Y."/>
            <person name="Stielow B."/>
            <person name="Szollosi G."/>
            <person name="Zifcakova L."/>
            <person name="Stursova M."/>
            <person name="Spatafora J.W."/>
            <person name="Tedersoo L."/>
            <person name="Vaario L.-M."/>
            <person name="Yamada A."/>
            <person name="Yan M."/>
            <person name="Wang P."/>
            <person name="Xu J."/>
            <person name="Bruns T."/>
            <person name="Baldrian P."/>
            <person name="Vilgalys R."/>
            <person name="Henrissat B."/>
            <person name="Grigoriev I.V."/>
            <person name="Hibbett D."/>
            <person name="Nagy L.G."/>
            <person name="Martin F.M."/>
        </authorList>
    </citation>
    <scope>NUCLEOTIDE SEQUENCE</scope>
    <source>
        <strain evidence="2">UH-Tt-Lm1</strain>
    </source>
</reference>
<organism evidence="2 3">
    <name type="scientific">Thelephora terrestris</name>
    <dbReference type="NCBI Taxonomy" id="56493"/>
    <lineage>
        <taxon>Eukaryota</taxon>
        <taxon>Fungi</taxon>
        <taxon>Dikarya</taxon>
        <taxon>Basidiomycota</taxon>
        <taxon>Agaricomycotina</taxon>
        <taxon>Agaricomycetes</taxon>
        <taxon>Thelephorales</taxon>
        <taxon>Thelephoraceae</taxon>
        <taxon>Thelephora</taxon>
    </lineage>
</organism>